<comment type="similarity">
    <text evidence="1 3">Belongs to the D-isomer specific 2-hydroxyacid dehydrogenase family.</text>
</comment>
<evidence type="ECO:0000259" key="4">
    <source>
        <dbReference type="Pfam" id="PF00389"/>
    </source>
</evidence>
<accession>A0A4Q9DM45</accession>
<dbReference type="GO" id="GO:0005829">
    <property type="term" value="C:cytosol"/>
    <property type="evidence" value="ECO:0007669"/>
    <property type="project" value="TreeGrafter"/>
</dbReference>
<evidence type="ECO:0000259" key="5">
    <source>
        <dbReference type="Pfam" id="PF02826"/>
    </source>
</evidence>
<feature type="domain" description="D-isomer specific 2-hydroxyacid dehydrogenase NAD-binding" evidence="5">
    <location>
        <begin position="108"/>
        <end position="286"/>
    </location>
</feature>
<evidence type="ECO:0000256" key="3">
    <source>
        <dbReference type="RuleBase" id="RU003719"/>
    </source>
</evidence>
<proteinExistence type="inferred from homology"/>
<dbReference type="RefSeq" id="WP_131015579.1">
    <property type="nucleotide sequence ID" value="NZ_SIRE01000016.1"/>
</dbReference>
<dbReference type="PROSITE" id="PS00065">
    <property type="entry name" value="D_2_HYDROXYACID_DH_1"/>
    <property type="match status" value="1"/>
</dbReference>
<dbReference type="PANTHER" id="PTHR10996">
    <property type="entry name" value="2-HYDROXYACID DEHYDROGENASE-RELATED"/>
    <property type="match status" value="1"/>
</dbReference>
<dbReference type="InterPro" id="IPR006140">
    <property type="entry name" value="D-isomer_DH_NAD-bd"/>
</dbReference>
<dbReference type="Gene3D" id="3.40.50.720">
    <property type="entry name" value="NAD(P)-binding Rossmann-like Domain"/>
    <property type="match status" value="2"/>
</dbReference>
<dbReference type="FunFam" id="3.40.50.720:FF:000462">
    <property type="entry name" value="Glyoxylate reductase (NADP+)"/>
    <property type="match status" value="1"/>
</dbReference>
<comment type="caution">
    <text evidence="6">The sequence shown here is derived from an EMBL/GenBank/DDBJ whole genome shotgun (WGS) entry which is preliminary data.</text>
</comment>
<dbReference type="InterPro" id="IPR029752">
    <property type="entry name" value="D-isomer_DH_CS1"/>
</dbReference>
<dbReference type="AlphaFoldDB" id="A0A4Q9DM45"/>
<dbReference type="CDD" id="cd05301">
    <property type="entry name" value="GDH"/>
    <property type="match status" value="1"/>
</dbReference>
<dbReference type="EMBL" id="SIRE01000016">
    <property type="protein sequence ID" value="TBL75668.1"/>
    <property type="molecule type" value="Genomic_DNA"/>
</dbReference>
<dbReference type="SUPFAM" id="SSF51735">
    <property type="entry name" value="NAD(P)-binding Rossmann-fold domains"/>
    <property type="match status" value="1"/>
</dbReference>
<name>A0A4Q9DM45_9BACL</name>
<dbReference type="Pfam" id="PF02826">
    <property type="entry name" value="2-Hacid_dh_C"/>
    <property type="match status" value="1"/>
</dbReference>
<dbReference type="InterPro" id="IPR050223">
    <property type="entry name" value="D-isomer_2-hydroxyacid_DH"/>
</dbReference>
<dbReference type="GO" id="GO:0051287">
    <property type="term" value="F:NAD binding"/>
    <property type="evidence" value="ECO:0007669"/>
    <property type="project" value="InterPro"/>
</dbReference>
<dbReference type="GO" id="GO:0016618">
    <property type="term" value="F:hydroxypyruvate reductase [NAD(P)H] activity"/>
    <property type="evidence" value="ECO:0007669"/>
    <property type="project" value="TreeGrafter"/>
</dbReference>
<evidence type="ECO:0000313" key="6">
    <source>
        <dbReference type="EMBL" id="TBL75668.1"/>
    </source>
</evidence>
<dbReference type="GO" id="GO:0030267">
    <property type="term" value="F:glyoxylate reductase (NADPH) activity"/>
    <property type="evidence" value="ECO:0007669"/>
    <property type="project" value="TreeGrafter"/>
</dbReference>
<dbReference type="OrthoDB" id="9805416at2"/>
<organism evidence="6 7">
    <name type="scientific">Paenibacillus thalictri</name>
    <dbReference type="NCBI Taxonomy" id="2527873"/>
    <lineage>
        <taxon>Bacteria</taxon>
        <taxon>Bacillati</taxon>
        <taxon>Bacillota</taxon>
        <taxon>Bacilli</taxon>
        <taxon>Bacillales</taxon>
        <taxon>Paenibacillaceae</taxon>
        <taxon>Paenibacillus</taxon>
    </lineage>
</organism>
<feature type="domain" description="D-isomer specific 2-hydroxyacid dehydrogenase catalytic" evidence="4">
    <location>
        <begin position="3"/>
        <end position="318"/>
    </location>
</feature>
<protein>
    <submittedName>
        <fullName evidence="6">D-glycerate dehydrogenase</fullName>
    </submittedName>
</protein>
<evidence type="ECO:0000256" key="2">
    <source>
        <dbReference type="ARBA" id="ARBA00023002"/>
    </source>
</evidence>
<reference evidence="6 7" key="1">
    <citation type="submission" date="2019-02" db="EMBL/GenBank/DDBJ databases">
        <title>Paenibacillus sp. nov., isolated from surface-sterilized tissue of Thalictrum simplex L.</title>
        <authorList>
            <person name="Tuo L."/>
        </authorList>
    </citation>
    <scope>NUCLEOTIDE SEQUENCE [LARGE SCALE GENOMIC DNA]</scope>
    <source>
        <strain evidence="6 7">N2SHLJ1</strain>
    </source>
</reference>
<evidence type="ECO:0000256" key="1">
    <source>
        <dbReference type="ARBA" id="ARBA00005854"/>
    </source>
</evidence>
<dbReference type="Pfam" id="PF00389">
    <property type="entry name" value="2-Hacid_dh"/>
    <property type="match status" value="1"/>
</dbReference>
<dbReference type="InterPro" id="IPR036291">
    <property type="entry name" value="NAD(P)-bd_dom_sf"/>
</dbReference>
<keyword evidence="2 3" id="KW-0560">Oxidoreductase</keyword>
<dbReference type="Proteomes" id="UP000293142">
    <property type="component" value="Unassembled WGS sequence"/>
</dbReference>
<evidence type="ECO:0000313" key="7">
    <source>
        <dbReference type="Proteomes" id="UP000293142"/>
    </source>
</evidence>
<dbReference type="InterPro" id="IPR006139">
    <property type="entry name" value="D-isomer_2_OHA_DH_cat_dom"/>
</dbReference>
<sequence length="336" mass="36922">MKVVITRKMPDSTVALLAEHCDVYMWPDEHEPISRHKLMEQITDADALFTNVTDRIDRELLDAAPRLKVISTMAVGFNNIDVAEATRRGIPVGHTPEVLTEAVADLTFALLLATARRVVAGMAFIREDRWKAWGPMLLTGQNVYGATIGIIGMGRIGEGVARRARGFGMNILYCNRSRKETAEQALGAAYCSLDELLKRSDYVVMLAPSTKETFRMIGAREFALMKPNAIFINTSRGTNVDEAAMIEALRTGQIWGAGLDVFETEPIRPDHPLFALDNVVMLPHIGSATVETRLKMAEIAALNILAGLKGEPLPYRVNPEVHVAEGAQNKIKSVGN</sequence>
<dbReference type="PANTHER" id="PTHR10996:SF283">
    <property type="entry name" value="GLYOXYLATE_HYDROXYPYRUVATE REDUCTASE B"/>
    <property type="match status" value="1"/>
</dbReference>
<dbReference type="SUPFAM" id="SSF52283">
    <property type="entry name" value="Formate/glycerate dehydrogenase catalytic domain-like"/>
    <property type="match status" value="1"/>
</dbReference>
<keyword evidence="7" id="KW-1185">Reference proteome</keyword>
<gene>
    <name evidence="6" type="ORF">EYB31_21990</name>
</gene>